<name>A0A7Y6I8V2_9ACTN</name>
<protein>
    <submittedName>
        <fullName evidence="1">Uncharacterized protein</fullName>
    </submittedName>
</protein>
<dbReference type="AlphaFoldDB" id="A0A7Y6I8V2"/>
<proteinExistence type="predicted"/>
<dbReference type="RefSeq" id="WP_175591258.1">
    <property type="nucleotide sequence ID" value="NZ_JABWGN010000007.1"/>
</dbReference>
<dbReference type="EMBL" id="JABWGN010000007">
    <property type="protein sequence ID" value="NUW33840.1"/>
    <property type="molecule type" value="Genomic_DNA"/>
</dbReference>
<comment type="caution">
    <text evidence="1">The sequence shown here is derived from an EMBL/GenBank/DDBJ whole genome shotgun (WGS) entry which is preliminary data.</text>
</comment>
<reference evidence="1 2" key="1">
    <citation type="submission" date="2020-06" db="EMBL/GenBank/DDBJ databases">
        <title>Nonomuraea sp. SMC257, a novel actinomycete isolated from soil.</title>
        <authorList>
            <person name="Chanama M."/>
        </authorList>
    </citation>
    <scope>NUCLEOTIDE SEQUENCE [LARGE SCALE GENOMIC DNA]</scope>
    <source>
        <strain evidence="1 2">SMC257</strain>
    </source>
</reference>
<evidence type="ECO:0000313" key="1">
    <source>
        <dbReference type="EMBL" id="NUW33840.1"/>
    </source>
</evidence>
<accession>A0A7Y6I8V2</accession>
<sequence>MLIPTPQRSRIVPTLLVLGVLVFIVREPAKAAVMASHGMDGLINVVDALATFISNLS</sequence>
<organism evidence="1 2">
    <name type="scientific">Nonomuraea montanisoli</name>
    <dbReference type="NCBI Taxonomy" id="2741721"/>
    <lineage>
        <taxon>Bacteria</taxon>
        <taxon>Bacillati</taxon>
        <taxon>Actinomycetota</taxon>
        <taxon>Actinomycetes</taxon>
        <taxon>Streptosporangiales</taxon>
        <taxon>Streptosporangiaceae</taxon>
        <taxon>Nonomuraea</taxon>
    </lineage>
</organism>
<keyword evidence="2" id="KW-1185">Reference proteome</keyword>
<dbReference type="Proteomes" id="UP000586042">
    <property type="component" value="Unassembled WGS sequence"/>
</dbReference>
<evidence type="ECO:0000313" key="2">
    <source>
        <dbReference type="Proteomes" id="UP000586042"/>
    </source>
</evidence>
<gene>
    <name evidence="1" type="ORF">HTZ77_20735</name>
</gene>